<gene>
    <name evidence="2" type="ORF">METZ01_LOCUS144879</name>
</gene>
<dbReference type="Gene3D" id="2.10.260.10">
    <property type="match status" value="1"/>
</dbReference>
<proteinExistence type="predicted"/>
<dbReference type="EMBL" id="UINC01022434">
    <property type="protein sequence ID" value="SVA92025.1"/>
    <property type="molecule type" value="Genomic_DNA"/>
</dbReference>
<evidence type="ECO:0000259" key="1">
    <source>
        <dbReference type="PROSITE" id="PS51740"/>
    </source>
</evidence>
<name>A0A381ZRY0_9ZZZZ</name>
<dbReference type="InterPro" id="IPR007159">
    <property type="entry name" value="SpoVT-AbrB_dom"/>
</dbReference>
<dbReference type="SUPFAM" id="SSF89447">
    <property type="entry name" value="AbrB/MazE/MraZ-like"/>
    <property type="match status" value="1"/>
</dbReference>
<dbReference type="InterPro" id="IPR037914">
    <property type="entry name" value="SpoVT-AbrB_sf"/>
</dbReference>
<feature type="domain" description="SpoVT-AbrB" evidence="1">
    <location>
        <begin position="2"/>
        <end position="46"/>
    </location>
</feature>
<dbReference type="PROSITE" id="PS51740">
    <property type="entry name" value="SPOVT_ABRB"/>
    <property type="match status" value="1"/>
</dbReference>
<organism evidence="2">
    <name type="scientific">marine metagenome</name>
    <dbReference type="NCBI Taxonomy" id="408172"/>
    <lineage>
        <taxon>unclassified sequences</taxon>
        <taxon>metagenomes</taxon>
        <taxon>ecological metagenomes</taxon>
    </lineage>
</organism>
<reference evidence="2" key="1">
    <citation type="submission" date="2018-05" db="EMBL/GenBank/DDBJ databases">
        <authorList>
            <person name="Lanie J.A."/>
            <person name="Ng W.-L."/>
            <person name="Kazmierczak K.M."/>
            <person name="Andrzejewski T.M."/>
            <person name="Davidsen T.M."/>
            <person name="Wayne K.J."/>
            <person name="Tettelin H."/>
            <person name="Glass J.I."/>
            <person name="Rusch D."/>
            <person name="Podicherti R."/>
            <person name="Tsui H.-C.T."/>
            <person name="Winkler M.E."/>
        </authorList>
    </citation>
    <scope>NUCLEOTIDE SEQUENCE</scope>
</reference>
<dbReference type="GO" id="GO:0003677">
    <property type="term" value="F:DNA binding"/>
    <property type="evidence" value="ECO:0007669"/>
    <property type="project" value="InterPro"/>
</dbReference>
<dbReference type="Pfam" id="PF04014">
    <property type="entry name" value="MazE_antitoxin"/>
    <property type="match status" value="1"/>
</dbReference>
<sequence length="66" mass="7610">MAQIIRIGNSQGIRIPKPIIELTNLEGQELEFTVLNEGLLITPEKKPRTGWHLKSNRQNVKTSWSW</sequence>
<dbReference type="AlphaFoldDB" id="A0A381ZRY0"/>
<accession>A0A381ZRY0</accession>
<evidence type="ECO:0000313" key="2">
    <source>
        <dbReference type="EMBL" id="SVA92025.1"/>
    </source>
</evidence>
<dbReference type="SMART" id="SM00966">
    <property type="entry name" value="SpoVT_AbrB"/>
    <property type="match status" value="1"/>
</dbReference>
<protein>
    <recommendedName>
        <fullName evidence="1">SpoVT-AbrB domain-containing protein</fullName>
    </recommendedName>
</protein>